<dbReference type="RefSeq" id="XP_056699849.1">
    <property type="nucleotide sequence ID" value="XM_056843871.1"/>
</dbReference>
<gene>
    <name evidence="5" type="primary">LOC110805930</name>
</gene>
<dbReference type="Proteomes" id="UP000813463">
    <property type="component" value="Chromosome 4"/>
</dbReference>
<feature type="coiled-coil region" evidence="1">
    <location>
        <begin position="458"/>
        <end position="485"/>
    </location>
</feature>
<evidence type="ECO:0000256" key="1">
    <source>
        <dbReference type="SAM" id="Coils"/>
    </source>
</evidence>
<reference evidence="5" key="2">
    <citation type="submission" date="2025-08" db="UniProtKB">
        <authorList>
            <consortium name="RefSeq"/>
        </authorList>
    </citation>
    <scope>IDENTIFICATION</scope>
    <source>
        <tissue evidence="5">Leaf</tissue>
    </source>
</reference>
<protein>
    <submittedName>
        <fullName evidence="5">Uncharacterized protein isoform X2</fullName>
    </submittedName>
</protein>
<reference evidence="4" key="1">
    <citation type="journal article" date="2021" name="Nat. Commun.">
        <title>Genomic analyses provide insights into spinach domestication and the genetic basis of agronomic traits.</title>
        <authorList>
            <person name="Cai X."/>
            <person name="Sun X."/>
            <person name="Xu C."/>
            <person name="Sun H."/>
            <person name="Wang X."/>
            <person name="Ge C."/>
            <person name="Zhang Z."/>
            <person name="Wang Q."/>
            <person name="Fei Z."/>
            <person name="Jiao C."/>
            <person name="Wang Q."/>
        </authorList>
    </citation>
    <scope>NUCLEOTIDE SEQUENCE [LARGE SCALE GENOMIC DNA]</scope>
    <source>
        <strain evidence="4">cv. Varoflay</strain>
    </source>
</reference>
<feature type="region of interest" description="Disordered" evidence="2">
    <location>
        <begin position="1"/>
        <end position="44"/>
    </location>
</feature>
<accession>A0ABM3RW54</accession>
<keyword evidence="4" id="KW-1185">Reference proteome</keyword>
<feature type="compositionally biased region" description="Basic and acidic residues" evidence="2">
    <location>
        <begin position="1"/>
        <end position="10"/>
    </location>
</feature>
<evidence type="ECO:0000256" key="2">
    <source>
        <dbReference type="SAM" id="MobiDB-lite"/>
    </source>
</evidence>
<organism evidence="4 5">
    <name type="scientific">Spinacia oleracea</name>
    <name type="common">Spinach</name>
    <dbReference type="NCBI Taxonomy" id="3562"/>
    <lineage>
        <taxon>Eukaryota</taxon>
        <taxon>Viridiplantae</taxon>
        <taxon>Streptophyta</taxon>
        <taxon>Embryophyta</taxon>
        <taxon>Tracheophyta</taxon>
        <taxon>Spermatophyta</taxon>
        <taxon>Magnoliopsida</taxon>
        <taxon>eudicotyledons</taxon>
        <taxon>Gunneridae</taxon>
        <taxon>Pentapetalae</taxon>
        <taxon>Caryophyllales</taxon>
        <taxon>Chenopodiaceae</taxon>
        <taxon>Chenopodioideae</taxon>
        <taxon>Anserineae</taxon>
        <taxon>Spinacia</taxon>
    </lineage>
</organism>
<feature type="region of interest" description="Disordered" evidence="2">
    <location>
        <begin position="394"/>
        <end position="420"/>
    </location>
</feature>
<dbReference type="InterPro" id="IPR019557">
    <property type="entry name" value="AminoTfrase-like_pln_mobile"/>
</dbReference>
<evidence type="ECO:0000259" key="3">
    <source>
        <dbReference type="Pfam" id="PF10536"/>
    </source>
</evidence>
<feature type="compositionally biased region" description="Polar residues" evidence="2">
    <location>
        <begin position="17"/>
        <end position="31"/>
    </location>
</feature>
<dbReference type="PANTHER" id="PTHR46033">
    <property type="entry name" value="PROTEIN MAIN-LIKE 2"/>
    <property type="match status" value="1"/>
</dbReference>
<dbReference type="GeneID" id="110805930"/>
<evidence type="ECO:0000313" key="4">
    <source>
        <dbReference type="Proteomes" id="UP000813463"/>
    </source>
</evidence>
<evidence type="ECO:0000313" key="5">
    <source>
        <dbReference type="RefSeq" id="XP_056699849.1"/>
    </source>
</evidence>
<dbReference type="InterPro" id="IPR044824">
    <property type="entry name" value="MAIN-like"/>
</dbReference>
<feature type="region of interest" description="Disordered" evidence="2">
    <location>
        <begin position="298"/>
        <end position="335"/>
    </location>
</feature>
<keyword evidence="1" id="KW-0175">Coiled coil</keyword>
<dbReference type="Pfam" id="PF10536">
    <property type="entry name" value="PMD"/>
    <property type="match status" value="1"/>
</dbReference>
<name>A0ABM3RW54_SPIOL</name>
<feature type="domain" description="Aminotransferase-like plant mobile" evidence="3">
    <location>
        <begin position="86"/>
        <end position="205"/>
    </location>
</feature>
<sequence>MAENELRESEMVLPSNGKPSLTSSKQSQTLFNPPPNPDSTKPISPVLKSLSSRVHFYGWRYPLKNWNSWVEKLRPSFESTWKKASIFEAIMASTLEIPKCRESIFALTQKWCPENSSFVMPWGEVTITLEDVLILGGFSVTGDSVLSQICSKELLEIENSLLAGWSELTGKARNWKASEQQWMDNWMGTRQEFEHQAFLSFWLSRLERWHKVKVLRNEEVGLFTDVASDDFRWRPYSNRLNNWSIDHDFESCIRVSQLVGLDYIELYFPNRVALQFGLDQERMRSKVVLNNEVDVPPGFSPKGKRVASDGQYKPNSKRSRQSPALTVEDDDSDDDHRTLAEVFGLTGTKREIRNGKFPMMHQQSPICFAGDNSKGTPINIDIGDKNITCTGTSVSNKHLEGNKDGGEEKSKKNNLENVADDDAQEKTAECVNIKSGNGLLGDPMIINDDSDDNGGDDVKAFEALVSEAEARLSKLKKKIFRMQSTIDVLVFGL</sequence>
<feature type="compositionally biased region" description="Basic and acidic residues" evidence="2">
    <location>
        <begin position="397"/>
        <end position="414"/>
    </location>
</feature>
<dbReference type="PANTHER" id="PTHR46033:SF67">
    <property type="entry name" value="AMINOTRANSFERASE-LIKE, PLANT MOBILE DOMAIN FAMILY PROTEIN"/>
    <property type="match status" value="1"/>
</dbReference>
<proteinExistence type="predicted"/>